<evidence type="ECO:0000256" key="10">
    <source>
        <dbReference type="ARBA" id="ARBA00022840"/>
    </source>
</evidence>
<accession>A0ABW0QIP9</accession>
<comment type="caution">
    <text evidence="14">The sequence shown here is derived from an EMBL/GenBank/DDBJ whole genome shotgun (WGS) entry which is preliminary data.</text>
</comment>
<dbReference type="EMBL" id="JBHSMX010000065">
    <property type="protein sequence ID" value="MFC5523497.1"/>
    <property type="molecule type" value="Genomic_DNA"/>
</dbReference>
<dbReference type="InterPro" id="IPR027417">
    <property type="entry name" value="P-loop_NTPase"/>
</dbReference>
<evidence type="ECO:0000256" key="3">
    <source>
        <dbReference type="ARBA" id="ARBA00012071"/>
    </source>
</evidence>
<keyword evidence="5 13" id="KW-0444">Lipid biosynthesis</keyword>
<dbReference type="GO" id="GO:0009029">
    <property type="term" value="F:lipid-A 4'-kinase activity"/>
    <property type="evidence" value="ECO:0007669"/>
    <property type="project" value="UniProtKB-EC"/>
</dbReference>
<evidence type="ECO:0000256" key="5">
    <source>
        <dbReference type="ARBA" id="ARBA00022516"/>
    </source>
</evidence>
<comment type="function">
    <text evidence="1 13">Transfers the gamma-phosphate of ATP to the 4'-position of a tetraacyldisaccharide 1-phosphate intermediate (termed DS-1-P) to form tetraacyldisaccharide 1,4'-bis-phosphate (lipid IVA).</text>
</comment>
<protein>
    <recommendedName>
        <fullName evidence="4 13">Tetraacyldisaccharide 4'-kinase</fullName>
        <ecNumber evidence="3 13">2.7.1.130</ecNumber>
    </recommendedName>
    <alternativeName>
        <fullName evidence="12 13">Lipid A 4'-kinase</fullName>
    </alternativeName>
</protein>
<sequence>MKQLLQRAWLTRGWLACLLWPVAQVHGLAVRLRRALYRGGVLRSERFSVPVIVVGNVVAGGAGKTPLVMALVKHLQAQGLPVGVISRGYGRHGHKSLEVTPETSIQESGDEPALIKRATSAPVFVAPRRTDAVRALLAAYPATAVVVCDDGLQHYALQRDIEIAVFDDRGAGNGWLLPAGPLREPWPERKRLGLDLVLHTGQKPAFEGFTSRRQLADHALAADGRQVALSALRGRPLVALAGIATPEAFFAMLRARGLTLGKTIALPDHHDFADGGLSAYAGQTVLCTEKDAIKLFAMPALPGLELLAVPLAFSPEPAFFAAVDARLAPLLARPLSQLSQLPSVHGHQIT</sequence>
<gene>
    <name evidence="13 14" type="primary">lpxK</name>
    <name evidence="14" type="ORF">ACFPP7_21645</name>
</gene>
<evidence type="ECO:0000256" key="2">
    <source>
        <dbReference type="ARBA" id="ARBA00004870"/>
    </source>
</evidence>
<keyword evidence="9 13" id="KW-0418">Kinase</keyword>
<keyword evidence="11 13" id="KW-0443">Lipid metabolism</keyword>
<evidence type="ECO:0000256" key="1">
    <source>
        <dbReference type="ARBA" id="ARBA00002274"/>
    </source>
</evidence>
<dbReference type="HAMAP" id="MF_00409">
    <property type="entry name" value="LpxK"/>
    <property type="match status" value="1"/>
</dbReference>
<proteinExistence type="inferred from homology"/>
<name>A0ABW0QIP9_9BURK</name>
<comment type="pathway">
    <text evidence="2 13">Glycolipid biosynthesis; lipid IV(A) biosynthesis; lipid IV(A) from (3R)-3-hydroxytetradecanoyl-[acyl-carrier-protein] and UDP-N-acetyl-alpha-D-glucosamine: step 6/6.</text>
</comment>
<evidence type="ECO:0000256" key="9">
    <source>
        <dbReference type="ARBA" id="ARBA00022777"/>
    </source>
</evidence>
<dbReference type="NCBIfam" id="TIGR00682">
    <property type="entry name" value="lpxK"/>
    <property type="match status" value="1"/>
</dbReference>
<dbReference type="Pfam" id="PF02606">
    <property type="entry name" value="LpxK"/>
    <property type="match status" value="1"/>
</dbReference>
<keyword evidence="7 13" id="KW-0808">Transferase</keyword>
<keyword evidence="15" id="KW-1185">Reference proteome</keyword>
<dbReference type="PANTHER" id="PTHR42724">
    <property type="entry name" value="TETRAACYLDISACCHARIDE 4'-KINASE"/>
    <property type="match status" value="1"/>
</dbReference>
<evidence type="ECO:0000256" key="7">
    <source>
        <dbReference type="ARBA" id="ARBA00022679"/>
    </source>
</evidence>
<keyword evidence="8 13" id="KW-0547">Nucleotide-binding</keyword>
<organism evidence="14 15">
    <name type="scientific">Polaromonas jejuensis</name>
    <dbReference type="NCBI Taxonomy" id="457502"/>
    <lineage>
        <taxon>Bacteria</taxon>
        <taxon>Pseudomonadati</taxon>
        <taxon>Pseudomonadota</taxon>
        <taxon>Betaproteobacteria</taxon>
        <taxon>Burkholderiales</taxon>
        <taxon>Comamonadaceae</taxon>
        <taxon>Polaromonas</taxon>
    </lineage>
</organism>
<comment type="similarity">
    <text evidence="13">Belongs to the LpxK family.</text>
</comment>
<dbReference type="PANTHER" id="PTHR42724:SF1">
    <property type="entry name" value="TETRAACYLDISACCHARIDE 4'-KINASE, MITOCHONDRIAL-RELATED"/>
    <property type="match status" value="1"/>
</dbReference>
<evidence type="ECO:0000256" key="13">
    <source>
        <dbReference type="HAMAP-Rule" id="MF_00409"/>
    </source>
</evidence>
<keyword evidence="10 13" id="KW-0067">ATP-binding</keyword>
<feature type="binding site" evidence="13">
    <location>
        <begin position="58"/>
        <end position="65"/>
    </location>
    <ligand>
        <name>ATP</name>
        <dbReference type="ChEBI" id="CHEBI:30616"/>
    </ligand>
</feature>
<dbReference type="InterPro" id="IPR003758">
    <property type="entry name" value="LpxK"/>
</dbReference>
<evidence type="ECO:0000256" key="6">
    <source>
        <dbReference type="ARBA" id="ARBA00022556"/>
    </source>
</evidence>
<keyword evidence="6 13" id="KW-0441">Lipid A biosynthesis</keyword>
<dbReference type="EC" id="2.7.1.130" evidence="3 13"/>
<evidence type="ECO:0000313" key="14">
    <source>
        <dbReference type="EMBL" id="MFC5523497.1"/>
    </source>
</evidence>
<reference evidence="15" key="1">
    <citation type="journal article" date="2019" name="Int. J. Syst. Evol. Microbiol.">
        <title>The Global Catalogue of Microorganisms (GCM) 10K type strain sequencing project: providing services to taxonomists for standard genome sequencing and annotation.</title>
        <authorList>
            <consortium name="The Broad Institute Genomics Platform"/>
            <consortium name="The Broad Institute Genome Sequencing Center for Infectious Disease"/>
            <person name="Wu L."/>
            <person name="Ma J."/>
        </authorList>
    </citation>
    <scope>NUCLEOTIDE SEQUENCE [LARGE SCALE GENOMIC DNA]</scope>
    <source>
        <strain evidence="15">CGMCC 4.7277</strain>
    </source>
</reference>
<comment type="catalytic activity">
    <reaction evidence="13">
        <text>a lipid A disaccharide + ATP = a lipid IVA + ADP + H(+)</text>
        <dbReference type="Rhea" id="RHEA:67840"/>
        <dbReference type="ChEBI" id="CHEBI:15378"/>
        <dbReference type="ChEBI" id="CHEBI:30616"/>
        <dbReference type="ChEBI" id="CHEBI:176343"/>
        <dbReference type="ChEBI" id="CHEBI:176425"/>
        <dbReference type="ChEBI" id="CHEBI:456216"/>
        <dbReference type="EC" id="2.7.1.130"/>
    </reaction>
</comment>
<evidence type="ECO:0000256" key="11">
    <source>
        <dbReference type="ARBA" id="ARBA00023098"/>
    </source>
</evidence>
<evidence type="ECO:0000256" key="4">
    <source>
        <dbReference type="ARBA" id="ARBA00016436"/>
    </source>
</evidence>
<evidence type="ECO:0000313" key="15">
    <source>
        <dbReference type="Proteomes" id="UP001596084"/>
    </source>
</evidence>
<dbReference type="RefSeq" id="WP_068832678.1">
    <property type="nucleotide sequence ID" value="NZ_JBHSMX010000065.1"/>
</dbReference>
<evidence type="ECO:0000256" key="12">
    <source>
        <dbReference type="ARBA" id="ARBA00029757"/>
    </source>
</evidence>
<evidence type="ECO:0000256" key="8">
    <source>
        <dbReference type="ARBA" id="ARBA00022741"/>
    </source>
</evidence>
<dbReference type="Proteomes" id="UP001596084">
    <property type="component" value="Unassembled WGS sequence"/>
</dbReference>
<dbReference type="SUPFAM" id="SSF52540">
    <property type="entry name" value="P-loop containing nucleoside triphosphate hydrolases"/>
    <property type="match status" value="1"/>
</dbReference>